<dbReference type="EMBL" id="CM042012">
    <property type="protein sequence ID" value="KAI3753734.1"/>
    <property type="molecule type" value="Genomic_DNA"/>
</dbReference>
<reference evidence="1 2" key="2">
    <citation type="journal article" date="2022" name="Mol. Ecol. Resour.">
        <title>The genomes of chicory, endive, great burdock and yacon provide insights into Asteraceae paleo-polyploidization history and plant inulin production.</title>
        <authorList>
            <person name="Fan W."/>
            <person name="Wang S."/>
            <person name="Wang H."/>
            <person name="Wang A."/>
            <person name="Jiang F."/>
            <person name="Liu H."/>
            <person name="Zhao H."/>
            <person name="Xu D."/>
            <person name="Zhang Y."/>
        </authorList>
    </citation>
    <scope>NUCLEOTIDE SEQUENCE [LARGE SCALE GENOMIC DNA]</scope>
    <source>
        <strain evidence="2">cv. Punajuju</strain>
        <tissue evidence="1">Leaves</tissue>
    </source>
</reference>
<dbReference type="Proteomes" id="UP001055811">
    <property type="component" value="Linkage Group LG04"/>
</dbReference>
<reference evidence="2" key="1">
    <citation type="journal article" date="2022" name="Mol. Ecol. Resour.">
        <title>The genomes of chicory, endive, great burdock and yacon provide insights into Asteraceae palaeo-polyploidization history and plant inulin production.</title>
        <authorList>
            <person name="Fan W."/>
            <person name="Wang S."/>
            <person name="Wang H."/>
            <person name="Wang A."/>
            <person name="Jiang F."/>
            <person name="Liu H."/>
            <person name="Zhao H."/>
            <person name="Xu D."/>
            <person name="Zhang Y."/>
        </authorList>
    </citation>
    <scope>NUCLEOTIDE SEQUENCE [LARGE SCALE GENOMIC DNA]</scope>
    <source>
        <strain evidence="2">cv. Punajuju</strain>
    </source>
</reference>
<protein>
    <submittedName>
        <fullName evidence="1">Uncharacterized protein</fullName>
    </submittedName>
</protein>
<accession>A0ACB9E467</accession>
<name>A0ACB9E467_CICIN</name>
<proteinExistence type="predicted"/>
<sequence length="134" mass="15579">MPNRSNSRRQYLRWRQAETQKKIKKIRTEAEPSGSKDAKEDIQMEIDEPIQDVIKDEVKVEEAEEVENQDKQFNIDINDDSAQGVIQEETQVEEAGKVPESRIDIKDEETSLPKDEDQSEKQRGCLSFCLGKRR</sequence>
<organism evidence="1 2">
    <name type="scientific">Cichorium intybus</name>
    <name type="common">Chicory</name>
    <dbReference type="NCBI Taxonomy" id="13427"/>
    <lineage>
        <taxon>Eukaryota</taxon>
        <taxon>Viridiplantae</taxon>
        <taxon>Streptophyta</taxon>
        <taxon>Embryophyta</taxon>
        <taxon>Tracheophyta</taxon>
        <taxon>Spermatophyta</taxon>
        <taxon>Magnoliopsida</taxon>
        <taxon>eudicotyledons</taxon>
        <taxon>Gunneridae</taxon>
        <taxon>Pentapetalae</taxon>
        <taxon>asterids</taxon>
        <taxon>campanulids</taxon>
        <taxon>Asterales</taxon>
        <taxon>Asteraceae</taxon>
        <taxon>Cichorioideae</taxon>
        <taxon>Cichorieae</taxon>
        <taxon>Cichoriinae</taxon>
        <taxon>Cichorium</taxon>
    </lineage>
</organism>
<keyword evidence="2" id="KW-1185">Reference proteome</keyword>
<evidence type="ECO:0000313" key="2">
    <source>
        <dbReference type="Proteomes" id="UP001055811"/>
    </source>
</evidence>
<gene>
    <name evidence="1" type="ORF">L2E82_25795</name>
</gene>
<evidence type="ECO:0000313" key="1">
    <source>
        <dbReference type="EMBL" id="KAI3753734.1"/>
    </source>
</evidence>
<comment type="caution">
    <text evidence="1">The sequence shown here is derived from an EMBL/GenBank/DDBJ whole genome shotgun (WGS) entry which is preliminary data.</text>
</comment>